<feature type="non-terminal residue" evidence="3">
    <location>
        <position position="651"/>
    </location>
</feature>
<evidence type="ECO:0000313" key="4">
    <source>
        <dbReference type="Proteomes" id="UP000003477"/>
    </source>
</evidence>
<accession>G5JCC3</accession>
<sequence>MVKDKSILKTVNGSFVSSSLSNDTLVVIDSRVKDLEFLIAEIKPRTQLLVLHPQLDGVSQITEALATHPNISSLHLISHGSSGCLYLGNSQLNLETIAKHSSQLKLWSEVLQQKDVLIYGCEVAQGPMGHLFLQQLHQLTGANLAASEAKVGYTSGNSNWDLEAYFGEVRTDIIFSNYLQANYRGHFAEVSFDITTDLAIETNEDQVTLNFTLDEAPPPEGTVVVLSANESASINRFDLGGFSGDGLELVGIAPNPLFFDVSPNMDFGAFAINIREQNASITVTLLETPTDEDLNGDGTIEDFANIAEDITWTISEIAPGDVPAGLGTPGTINPTADSDNIIIADNPSQLPSPTVGMTVSENLLIEDEGSETTITFTLDQPAPTGGLLVSISNKASFFPLADFDVAPPPPQASAVNATIGQGFQNNDGLTIRINEGVTTASLTLPIFNDGDEPDPNDPTKRNDDIGIEPQTWTLDPQVAIDEGLEVGDYQVDPNAGTFDLTILDTRGQLNPPDAIEDNFSIDEGVFLNGNVLSANPTIPDSDSDGDSLTVTAINDNDANVGTQITLASGALLTLNSDGTFEYDQNAAFDDLEQGQTDTDSFTYTITDGQEVSPSDSAPSPPPGFGIADPRVFNEDSTTVNITINGTAPQLP</sequence>
<feature type="region of interest" description="Disordered" evidence="1">
    <location>
        <begin position="607"/>
        <end position="631"/>
    </location>
</feature>
<evidence type="ECO:0000259" key="2">
    <source>
        <dbReference type="Pfam" id="PF14252"/>
    </source>
</evidence>
<dbReference type="Proteomes" id="UP000003477">
    <property type="component" value="Unassembled WGS sequence"/>
</dbReference>
<dbReference type="EMBL" id="AESD01000764">
    <property type="protein sequence ID" value="EHJ10159.1"/>
    <property type="molecule type" value="Genomic_DNA"/>
</dbReference>
<dbReference type="NCBIfam" id="TIGR01965">
    <property type="entry name" value="VCBS_repeat"/>
    <property type="match status" value="1"/>
</dbReference>
<evidence type="ECO:0000256" key="1">
    <source>
        <dbReference type="SAM" id="MobiDB-lite"/>
    </source>
</evidence>
<organism evidence="3 4">
    <name type="scientific">Crocosphaera watsonii WH 0003</name>
    <dbReference type="NCBI Taxonomy" id="423471"/>
    <lineage>
        <taxon>Bacteria</taxon>
        <taxon>Bacillati</taxon>
        <taxon>Cyanobacteriota</taxon>
        <taxon>Cyanophyceae</taxon>
        <taxon>Oscillatoriophycideae</taxon>
        <taxon>Chroococcales</taxon>
        <taxon>Aphanothecaceae</taxon>
        <taxon>Crocosphaera</taxon>
    </lineage>
</organism>
<proteinExistence type="predicted"/>
<feature type="domain" description="DUF4347" evidence="2">
    <location>
        <begin position="25"/>
        <end position="185"/>
    </location>
</feature>
<protein>
    <recommendedName>
        <fullName evidence="2">DUF4347 domain-containing protein</fullName>
    </recommendedName>
</protein>
<comment type="caution">
    <text evidence="3">The sequence shown here is derived from an EMBL/GenBank/DDBJ whole genome shotgun (WGS) entry which is preliminary data.</text>
</comment>
<dbReference type="Pfam" id="PF17963">
    <property type="entry name" value="Big_9"/>
    <property type="match status" value="1"/>
</dbReference>
<reference evidence="3 4" key="1">
    <citation type="journal article" date="2011" name="Front. Microbiol.">
        <title>Two Strains of Crocosphaera watsonii with Highly Conserved Genomes are Distinguished by Strain-Specific Features.</title>
        <authorList>
            <person name="Bench S.R."/>
            <person name="Ilikchyan I.N."/>
            <person name="Tripp H.J."/>
            <person name="Zehr J.P."/>
        </authorList>
    </citation>
    <scope>NUCLEOTIDE SEQUENCE [LARGE SCALE GENOMIC DNA]</scope>
    <source>
        <strain evidence="3 4">WH 0003</strain>
    </source>
</reference>
<evidence type="ECO:0000313" key="3">
    <source>
        <dbReference type="EMBL" id="EHJ10159.1"/>
    </source>
</evidence>
<dbReference type="Pfam" id="PF14252">
    <property type="entry name" value="DUF4347"/>
    <property type="match status" value="1"/>
</dbReference>
<name>G5JCC3_CROWT</name>
<dbReference type="AlphaFoldDB" id="G5JCC3"/>
<gene>
    <name evidence="3" type="ORF">CWATWH0003_5083t4</name>
</gene>
<dbReference type="InterPro" id="IPR025592">
    <property type="entry name" value="DUF4347"/>
</dbReference>
<dbReference type="InterPro" id="IPR010221">
    <property type="entry name" value="VCBS_dom"/>
</dbReference>